<dbReference type="AlphaFoldDB" id="A0A6I3KF28"/>
<dbReference type="InterPro" id="IPR054189">
    <property type="entry name" value="DUF6894"/>
</dbReference>
<dbReference type="EMBL" id="WMBQ01000001">
    <property type="protein sequence ID" value="MTD93494.1"/>
    <property type="molecule type" value="Genomic_DNA"/>
</dbReference>
<evidence type="ECO:0000313" key="3">
    <source>
        <dbReference type="Proteomes" id="UP000440694"/>
    </source>
</evidence>
<name>A0A6I3KF28_9HYPH</name>
<dbReference type="RefSeq" id="WP_154738028.1">
    <property type="nucleotide sequence ID" value="NZ_WMBQ01000001.1"/>
</dbReference>
<comment type="caution">
    <text evidence="2">The sequence shown here is derived from an EMBL/GenBank/DDBJ whole genome shotgun (WGS) entry which is preliminary data.</text>
</comment>
<proteinExistence type="predicted"/>
<keyword evidence="3" id="KW-1185">Reference proteome</keyword>
<evidence type="ECO:0000313" key="2">
    <source>
        <dbReference type="EMBL" id="MTD93494.1"/>
    </source>
</evidence>
<evidence type="ECO:0000259" key="1">
    <source>
        <dbReference type="Pfam" id="PF21834"/>
    </source>
</evidence>
<gene>
    <name evidence="2" type="ORF">GIW81_03990</name>
</gene>
<protein>
    <recommendedName>
        <fullName evidence="1">DUF6894 domain-containing protein</fullName>
    </recommendedName>
</protein>
<accession>A0A6I3KF28</accession>
<organism evidence="2 3">
    <name type="scientific">Hyphomicrobium album</name>
    <dbReference type="NCBI Taxonomy" id="2665159"/>
    <lineage>
        <taxon>Bacteria</taxon>
        <taxon>Pseudomonadati</taxon>
        <taxon>Pseudomonadota</taxon>
        <taxon>Alphaproteobacteria</taxon>
        <taxon>Hyphomicrobiales</taxon>
        <taxon>Hyphomicrobiaceae</taxon>
        <taxon>Hyphomicrobium</taxon>
    </lineage>
</organism>
<dbReference type="Proteomes" id="UP000440694">
    <property type="component" value="Unassembled WGS sequence"/>
</dbReference>
<sequence length="66" mass="7637">MPRYFFNVHFDHHIARDPVGVEVADLAEAVIQAQKARTEIMHEDDLVQLWLEIVDERGLVLARVGR</sequence>
<reference evidence="2 3" key="1">
    <citation type="submission" date="2019-11" db="EMBL/GenBank/DDBJ databases">
        <title>Identification of a novel strain.</title>
        <authorList>
            <person name="Xu Q."/>
            <person name="Wang G."/>
        </authorList>
    </citation>
    <scope>NUCLEOTIDE SEQUENCE [LARGE SCALE GENOMIC DNA]</scope>
    <source>
        <strain evidence="3">xq</strain>
    </source>
</reference>
<feature type="domain" description="DUF6894" evidence="1">
    <location>
        <begin position="3"/>
        <end position="64"/>
    </location>
</feature>
<dbReference type="Pfam" id="PF21834">
    <property type="entry name" value="DUF6894"/>
    <property type="match status" value="1"/>
</dbReference>